<reference evidence="2" key="1">
    <citation type="journal article" date="2019" name="Int. J. Syst. Evol. Microbiol.">
        <title>The Global Catalogue of Microorganisms (GCM) 10K type strain sequencing project: providing services to taxonomists for standard genome sequencing and annotation.</title>
        <authorList>
            <consortium name="The Broad Institute Genomics Platform"/>
            <consortium name="The Broad Institute Genome Sequencing Center for Infectious Disease"/>
            <person name="Wu L."/>
            <person name="Ma J."/>
        </authorList>
    </citation>
    <scope>NUCLEOTIDE SEQUENCE [LARGE SCALE GENOMIC DNA]</scope>
    <source>
        <strain evidence="2">JCM 4565</strain>
    </source>
</reference>
<evidence type="ECO:0008006" key="3">
    <source>
        <dbReference type="Google" id="ProtNLM"/>
    </source>
</evidence>
<dbReference type="RefSeq" id="WP_344122418.1">
    <property type="nucleotide sequence ID" value="NZ_BAAABW010000028.1"/>
</dbReference>
<name>A0ABP3HKI1_9ACTN</name>
<evidence type="ECO:0000313" key="1">
    <source>
        <dbReference type="EMBL" id="GAA0371931.1"/>
    </source>
</evidence>
<protein>
    <recommendedName>
        <fullName evidence="3">Integrase</fullName>
    </recommendedName>
</protein>
<comment type="caution">
    <text evidence="1">The sequence shown here is derived from an EMBL/GenBank/DDBJ whole genome shotgun (WGS) entry which is preliminary data.</text>
</comment>
<gene>
    <name evidence="1" type="ORF">GCM10010319_57550</name>
</gene>
<proteinExistence type="predicted"/>
<dbReference type="EMBL" id="BAAABW010000028">
    <property type="protein sequence ID" value="GAA0371931.1"/>
    <property type="molecule type" value="Genomic_DNA"/>
</dbReference>
<keyword evidence="2" id="KW-1185">Reference proteome</keyword>
<evidence type="ECO:0000313" key="2">
    <source>
        <dbReference type="Proteomes" id="UP001500063"/>
    </source>
</evidence>
<dbReference type="Proteomes" id="UP001500063">
    <property type="component" value="Unassembled WGS sequence"/>
</dbReference>
<accession>A0ABP3HKI1</accession>
<sequence length="77" mass="8585">MTSTHDMTHEELMGLPVAVPLEVANRALGIGRTNGYHLAQRGAYPVRVLRHGRQYRVTRYDLHRHLGLSAPSGEQPA</sequence>
<organism evidence="1 2">
    <name type="scientific">Streptomyces blastmyceticus</name>
    <dbReference type="NCBI Taxonomy" id="68180"/>
    <lineage>
        <taxon>Bacteria</taxon>
        <taxon>Bacillati</taxon>
        <taxon>Actinomycetota</taxon>
        <taxon>Actinomycetes</taxon>
        <taxon>Kitasatosporales</taxon>
        <taxon>Streptomycetaceae</taxon>
        <taxon>Streptomyces</taxon>
    </lineage>
</organism>